<dbReference type="AlphaFoldDB" id="A0A078GJ48"/>
<proteinExistence type="predicted"/>
<evidence type="ECO:0000313" key="1">
    <source>
        <dbReference type="EMBL" id="CDY24613.1"/>
    </source>
</evidence>
<sequence length="57" mass="7012">MDILLSFDFSTERFTSMHAYSFFWQNVCFVYDKRRAKTLYVSFCCRRRCRCMDGEQD</sequence>
<dbReference type="EMBL" id="LK032161">
    <property type="protein sequence ID" value="CDY24613.1"/>
    <property type="molecule type" value="Genomic_DNA"/>
</dbReference>
<evidence type="ECO:0000313" key="2">
    <source>
        <dbReference type="Proteomes" id="UP000028999"/>
    </source>
</evidence>
<gene>
    <name evidence="1" type="primary">BnaC05g32970D</name>
    <name evidence="1" type="ORF">GSBRNA2T00026967001</name>
</gene>
<reference evidence="1 2" key="1">
    <citation type="journal article" date="2014" name="Science">
        <title>Plant genetics. Early allopolyploid evolution in the post-Neolithic Brassica napus oilseed genome.</title>
        <authorList>
            <person name="Chalhoub B."/>
            <person name="Denoeud F."/>
            <person name="Liu S."/>
            <person name="Parkin I.A."/>
            <person name="Tang H."/>
            <person name="Wang X."/>
            <person name="Chiquet J."/>
            <person name="Belcram H."/>
            <person name="Tong C."/>
            <person name="Samans B."/>
            <person name="Correa M."/>
            <person name="Da Silva C."/>
            <person name="Just J."/>
            <person name="Falentin C."/>
            <person name="Koh C.S."/>
            <person name="Le Clainche I."/>
            <person name="Bernard M."/>
            <person name="Bento P."/>
            <person name="Noel B."/>
            <person name="Labadie K."/>
            <person name="Alberti A."/>
            <person name="Charles M."/>
            <person name="Arnaud D."/>
            <person name="Guo H."/>
            <person name="Daviaud C."/>
            <person name="Alamery S."/>
            <person name="Jabbari K."/>
            <person name="Zhao M."/>
            <person name="Edger P.P."/>
            <person name="Chelaifa H."/>
            <person name="Tack D."/>
            <person name="Lassalle G."/>
            <person name="Mestiri I."/>
            <person name="Schnel N."/>
            <person name="Le Paslier M.C."/>
            <person name="Fan G."/>
            <person name="Renault V."/>
            <person name="Bayer P.E."/>
            <person name="Golicz A.A."/>
            <person name="Manoli S."/>
            <person name="Lee T.H."/>
            <person name="Thi V.H."/>
            <person name="Chalabi S."/>
            <person name="Hu Q."/>
            <person name="Fan C."/>
            <person name="Tollenaere R."/>
            <person name="Lu Y."/>
            <person name="Battail C."/>
            <person name="Shen J."/>
            <person name="Sidebottom C.H."/>
            <person name="Wang X."/>
            <person name="Canaguier A."/>
            <person name="Chauveau A."/>
            <person name="Berard A."/>
            <person name="Deniot G."/>
            <person name="Guan M."/>
            <person name="Liu Z."/>
            <person name="Sun F."/>
            <person name="Lim Y.P."/>
            <person name="Lyons E."/>
            <person name="Town C.D."/>
            <person name="Bancroft I."/>
            <person name="Wang X."/>
            <person name="Meng J."/>
            <person name="Ma J."/>
            <person name="Pires J.C."/>
            <person name="King G.J."/>
            <person name="Brunel D."/>
            <person name="Delourme R."/>
            <person name="Renard M."/>
            <person name="Aury J.M."/>
            <person name="Adams K.L."/>
            <person name="Batley J."/>
            <person name="Snowdon R.J."/>
            <person name="Tost J."/>
            <person name="Edwards D."/>
            <person name="Zhou Y."/>
            <person name="Hua W."/>
            <person name="Sharpe A.G."/>
            <person name="Paterson A.H."/>
            <person name="Guan C."/>
            <person name="Wincker P."/>
        </authorList>
    </citation>
    <scope>NUCLEOTIDE SEQUENCE [LARGE SCALE GENOMIC DNA]</scope>
    <source>
        <strain evidence="2">cv. Darmor-bzh</strain>
    </source>
</reference>
<organism evidence="1 2">
    <name type="scientific">Brassica napus</name>
    <name type="common">Rape</name>
    <dbReference type="NCBI Taxonomy" id="3708"/>
    <lineage>
        <taxon>Eukaryota</taxon>
        <taxon>Viridiplantae</taxon>
        <taxon>Streptophyta</taxon>
        <taxon>Embryophyta</taxon>
        <taxon>Tracheophyta</taxon>
        <taxon>Spermatophyta</taxon>
        <taxon>Magnoliopsida</taxon>
        <taxon>eudicotyledons</taxon>
        <taxon>Gunneridae</taxon>
        <taxon>Pentapetalae</taxon>
        <taxon>rosids</taxon>
        <taxon>malvids</taxon>
        <taxon>Brassicales</taxon>
        <taxon>Brassicaceae</taxon>
        <taxon>Brassiceae</taxon>
        <taxon>Brassica</taxon>
    </lineage>
</organism>
<dbReference type="Gramene" id="CDY24613">
    <property type="protein sequence ID" value="CDY24613"/>
    <property type="gene ID" value="GSBRNA2T00026967001"/>
</dbReference>
<dbReference type="Proteomes" id="UP000028999">
    <property type="component" value="Unassembled WGS sequence"/>
</dbReference>
<protein>
    <submittedName>
        <fullName evidence="1">BnaC05g32970D protein</fullName>
    </submittedName>
</protein>
<accession>A0A078GJ48</accession>
<keyword evidence="2" id="KW-1185">Reference proteome</keyword>
<name>A0A078GJ48_BRANA</name>
<dbReference type="PaxDb" id="3708-A0A078GJ48"/>